<reference evidence="2" key="1">
    <citation type="submission" date="2016-10" db="EMBL/GenBank/DDBJ databases">
        <authorList>
            <person name="Varghese N."/>
            <person name="Submissions S."/>
        </authorList>
    </citation>
    <scope>NUCLEOTIDE SEQUENCE [LARGE SCALE GENOMIC DNA]</scope>
    <source>
        <strain evidence="2">DSM 17101</strain>
    </source>
</reference>
<name>A0A1H0REF7_9BURK</name>
<dbReference type="EMBL" id="FNJL01000010">
    <property type="protein sequence ID" value="SDP28002.1"/>
    <property type="molecule type" value="Genomic_DNA"/>
</dbReference>
<evidence type="ECO:0000313" key="2">
    <source>
        <dbReference type="Proteomes" id="UP000199317"/>
    </source>
</evidence>
<evidence type="ECO:0000313" key="1">
    <source>
        <dbReference type="EMBL" id="SDP28002.1"/>
    </source>
</evidence>
<accession>A0A1H0REF7</accession>
<dbReference type="Proteomes" id="UP000199317">
    <property type="component" value="Unassembled WGS sequence"/>
</dbReference>
<keyword evidence="2" id="KW-1185">Reference proteome</keyword>
<organism evidence="1 2">
    <name type="scientific">Paracidovorax cattleyae</name>
    <dbReference type="NCBI Taxonomy" id="80868"/>
    <lineage>
        <taxon>Bacteria</taxon>
        <taxon>Pseudomonadati</taxon>
        <taxon>Pseudomonadota</taxon>
        <taxon>Betaproteobacteria</taxon>
        <taxon>Burkholderiales</taxon>
        <taxon>Comamonadaceae</taxon>
        <taxon>Paracidovorax</taxon>
    </lineage>
</organism>
<dbReference type="AlphaFoldDB" id="A0A1H0REF7"/>
<protein>
    <recommendedName>
        <fullName evidence="3">Small CPxCG-related zinc finger protein</fullName>
    </recommendedName>
</protein>
<sequence>MWTCNACGLLVMFHAVEPEIDEQGIHFICPGCGARNPLVNVAQPGDDDLSLGQPDE</sequence>
<evidence type="ECO:0008006" key="3">
    <source>
        <dbReference type="Google" id="ProtNLM"/>
    </source>
</evidence>
<proteinExistence type="predicted"/>
<gene>
    <name evidence="1" type="ORF">SAMN04489708_11031</name>
</gene>